<dbReference type="EMBL" id="CAJVPM010044869">
    <property type="protein sequence ID" value="CAG8715057.1"/>
    <property type="molecule type" value="Genomic_DNA"/>
</dbReference>
<sequence length="142" mass="16482">MASYPSYQINYPVRSGDEFTNIPIPQNTEENKDNNIVLSYYNNQTPIKIDQLNNEYTDGMEKNSSQHKKVISKDATKWYKNTKAVLTAFRSNFLLIFLPPAYIMKKLQFNEFLVFIFNFLAIIPLSKIMTVAIDDFATRLPP</sequence>
<name>A0ACA9PND5_9GLOM</name>
<organism evidence="1 2">
    <name type="scientific">Scutellospora calospora</name>
    <dbReference type="NCBI Taxonomy" id="85575"/>
    <lineage>
        <taxon>Eukaryota</taxon>
        <taxon>Fungi</taxon>
        <taxon>Fungi incertae sedis</taxon>
        <taxon>Mucoromycota</taxon>
        <taxon>Glomeromycotina</taxon>
        <taxon>Glomeromycetes</taxon>
        <taxon>Diversisporales</taxon>
        <taxon>Gigasporaceae</taxon>
        <taxon>Scutellospora</taxon>
    </lineage>
</organism>
<reference evidence="1" key="1">
    <citation type="submission" date="2021-06" db="EMBL/GenBank/DDBJ databases">
        <authorList>
            <person name="Kallberg Y."/>
            <person name="Tangrot J."/>
            <person name="Rosling A."/>
        </authorList>
    </citation>
    <scope>NUCLEOTIDE SEQUENCE</scope>
    <source>
        <strain evidence="1">AU212A</strain>
    </source>
</reference>
<keyword evidence="2" id="KW-1185">Reference proteome</keyword>
<accession>A0ACA9PND5</accession>
<evidence type="ECO:0000313" key="2">
    <source>
        <dbReference type="Proteomes" id="UP000789860"/>
    </source>
</evidence>
<gene>
    <name evidence="1" type="ORF">SCALOS_LOCUS11030</name>
</gene>
<evidence type="ECO:0000313" key="1">
    <source>
        <dbReference type="EMBL" id="CAG8715057.1"/>
    </source>
</evidence>
<proteinExistence type="predicted"/>
<protein>
    <submittedName>
        <fullName evidence="1">1543_t:CDS:1</fullName>
    </submittedName>
</protein>
<feature type="non-terminal residue" evidence="1">
    <location>
        <position position="142"/>
    </location>
</feature>
<comment type="caution">
    <text evidence="1">The sequence shown here is derived from an EMBL/GenBank/DDBJ whole genome shotgun (WGS) entry which is preliminary data.</text>
</comment>
<dbReference type="Proteomes" id="UP000789860">
    <property type="component" value="Unassembled WGS sequence"/>
</dbReference>